<dbReference type="EMBL" id="HBGA01079693">
    <property type="protein sequence ID" value="CAD9018627.1"/>
    <property type="molecule type" value="Transcribed_RNA"/>
</dbReference>
<evidence type="ECO:0000256" key="1">
    <source>
        <dbReference type="SAM" id="MobiDB-lite"/>
    </source>
</evidence>
<name>A0A7S1NGT8_9EUGL</name>
<feature type="region of interest" description="Disordered" evidence="1">
    <location>
        <begin position="35"/>
        <end position="55"/>
    </location>
</feature>
<proteinExistence type="predicted"/>
<dbReference type="AlphaFoldDB" id="A0A7S1NGT8"/>
<reference evidence="2" key="1">
    <citation type="submission" date="2021-01" db="EMBL/GenBank/DDBJ databases">
        <authorList>
            <person name="Corre E."/>
            <person name="Pelletier E."/>
            <person name="Niang G."/>
            <person name="Scheremetjew M."/>
            <person name="Finn R."/>
            <person name="Kale V."/>
            <person name="Holt S."/>
            <person name="Cochrane G."/>
            <person name="Meng A."/>
            <person name="Brown T."/>
            <person name="Cohen L."/>
        </authorList>
    </citation>
    <scope>NUCLEOTIDE SEQUENCE</scope>
    <source>
        <strain evidence="2">NIES-381</strain>
    </source>
</reference>
<organism evidence="2">
    <name type="scientific">Eutreptiella gymnastica</name>
    <dbReference type="NCBI Taxonomy" id="73025"/>
    <lineage>
        <taxon>Eukaryota</taxon>
        <taxon>Discoba</taxon>
        <taxon>Euglenozoa</taxon>
        <taxon>Euglenida</taxon>
        <taxon>Spirocuta</taxon>
        <taxon>Euglenophyceae</taxon>
        <taxon>Eutreptiales</taxon>
        <taxon>Eutreptiaceae</taxon>
        <taxon>Eutreptiella</taxon>
    </lineage>
</organism>
<sequence length="99" mass="11045">MHLKGGRYKTMWQLHITPTLGEIQAMSAVMDSHEHLPWSGQVPGGGGGDSTIEADTKLGADSVDWKRSPFWLKSQQYCQKTQYPRSNYHSSSTQSECST</sequence>
<evidence type="ECO:0000313" key="2">
    <source>
        <dbReference type="EMBL" id="CAD9018627.1"/>
    </source>
</evidence>
<accession>A0A7S1NGT8</accession>
<gene>
    <name evidence="2" type="ORF">EGYM00392_LOCUS29739</name>
</gene>
<protein>
    <submittedName>
        <fullName evidence="2">Uncharacterized protein</fullName>
    </submittedName>
</protein>